<evidence type="ECO:0000313" key="5">
    <source>
        <dbReference type="EMBL" id="MBO1750390.1"/>
    </source>
</evidence>
<evidence type="ECO:0000256" key="1">
    <source>
        <dbReference type="ARBA" id="ARBA00009108"/>
    </source>
</evidence>
<feature type="region of interest" description="Disordered" evidence="3">
    <location>
        <begin position="269"/>
        <end position="298"/>
    </location>
</feature>
<keyword evidence="4" id="KW-0812">Transmembrane</keyword>
<dbReference type="AlphaFoldDB" id="A0A939LPY4"/>
<dbReference type="PANTHER" id="PTHR37313:SF1">
    <property type="entry name" value="UPF0749 PROTEIN RV1823"/>
    <property type="match status" value="1"/>
</dbReference>
<keyword evidence="2" id="KW-0175">Coiled coil</keyword>
<comment type="similarity">
    <text evidence="1">Belongs to the UPF0749 family.</text>
</comment>
<feature type="transmembrane region" description="Helical" evidence="4">
    <location>
        <begin position="56"/>
        <end position="77"/>
    </location>
</feature>
<evidence type="ECO:0000256" key="4">
    <source>
        <dbReference type="SAM" id="Phobius"/>
    </source>
</evidence>
<comment type="caution">
    <text evidence="5">The sequence shown here is derived from an EMBL/GenBank/DDBJ whole genome shotgun (WGS) entry which is preliminary data.</text>
</comment>
<accession>A0A939LPY4</accession>
<dbReference type="GO" id="GO:0005886">
    <property type="term" value="C:plasma membrane"/>
    <property type="evidence" value="ECO:0007669"/>
    <property type="project" value="TreeGrafter"/>
</dbReference>
<keyword evidence="4" id="KW-0472">Membrane</keyword>
<dbReference type="RefSeq" id="WP_208054043.1">
    <property type="nucleotide sequence ID" value="NZ_JAGEMK010000001.1"/>
</dbReference>
<sequence>MTSSQRHQHARPAVDASMSLLNEVMYRPVDPSYEEAARRPREEPGGAAARGLRTGWYLGLAVVLGLATTTAIVTLRVPQPAATEGRSLLQEQIAERSAHVEELRAENAALGDEVAALQDAALAGADPALIEQLERLELASGAAAVQGPGLAVELDDPDADPQDARTRVQDVDLQIVTNALWAAGAEAIAINGQRLTGLSAIRGASEAILVDLQPLVAPYRVEAIGDPRGLQTDLARSSAANHLTMLSGSYGIDVTIEASTDLALPGASGTELRHASVPDSAVTDEVASSPPPDDGGES</sequence>
<evidence type="ECO:0000313" key="6">
    <source>
        <dbReference type="Proteomes" id="UP000664209"/>
    </source>
</evidence>
<dbReference type="InterPro" id="IPR010273">
    <property type="entry name" value="DUF881"/>
</dbReference>
<dbReference type="EMBL" id="JAGEMK010000001">
    <property type="protein sequence ID" value="MBO1750390.1"/>
    <property type="molecule type" value="Genomic_DNA"/>
</dbReference>
<keyword evidence="4" id="KW-1133">Transmembrane helix</keyword>
<gene>
    <name evidence="5" type="ORF">J4G33_01075</name>
</gene>
<feature type="compositionally biased region" description="Pro residues" evidence="3">
    <location>
        <begin position="289"/>
        <end position="298"/>
    </location>
</feature>
<dbReference type="Proteomes" id="UP000664209">
    <property type="component" value="Unassembled WGS sequence"/>
</dbReference>
<dbReference type="Pfam" id="PF05949">
    <property type="entry name" value="DUF881"/>
    <property type="match status" value="1"/>
</dbReference>
<organism evidence="5 6">
    <name type="scientific">Actinotalea soli</name>
    <dbReference type="NCBI Taxonomy" id="2819234"/>
    <lineage>
        <taxon>Bacteria</taxon>
        <taxon>Bacillati</taxon>
        <taxon>Actinomycetota</taxon>
        <taxon>Actinomycetes</taxon>
        <taxon>Micrococcales</taxon>
        <taxon>Cellulomonadaceae</taxon>
        <taxon>Actinotalea</taxon>
    </lineage>
</organism>
<protein>
    <submittedName>
        <fullName evidence="5">DUF881 domain-containing protein</fullName>
    </submittedName>
</protein>
<dbReference type="Gene3D" id="3.30.70.1880">
    <property type="entry name" value="Protein of unknown function DUF881"/>
    <property type="match status" value="1"/>
</dbReference>
<proteinExistence type="inferred from homology"/>
<dbReference type="PANTHER" id="PTHR37313">
    <property type="entry name" value="UPF0749 PROTEIN RV1825"/>
    <property type="match status" value="1"/>
</dbReference>
<evidence type="ECO:0000256" key="3">
    <source>
        <dbReference type="SAM" id="MobiDB-lite"/>
    </source>
</evidence>
<feature type="coiled-coil region" evidence="2">
    <location>
        <begin position="86"/>
        <end position="120"/>
    </location>
</feature>
<reference evidence="5" key="1">
    <citation type="submission" date="2021-03" db="EMBL/GenBank/DDBJ databases">
        <title>Actinotalea soli sp. nov., isolated from soil.</title>
        <authorList>
            <person name="Ping W."/>
            <person name="Zhang J."/>
        </authorList>
    </citation>
    <scope>NUCLEOTIDE SEQUENCE</scope>
    <source>
        <strain evidence="5">BY-33</strain>
    </source>
</reference>
<keyword evidence="6" id="KW-1185">Reference proteome</keyword>
<name>A0A939LPY4_9CELL</name>
<evidence type="ECO:0000256" key="2">
    <source>
        <dbReference type="SAM" id="Coils"/>
    </source>
</evidence>